<keyword evidence="1" id="KW-0812">Transmembrane</keyword>
<reference evidence="3" key="1">
    <citation type="submission" date="2022-11" db="UniProtKB">
        <authorList>
            <consortium name="WormBaseParasite"/>
        </authorList>
    </citation>
    <scope>IDENTIFICATION</scope>
</reference>
<accession>A0A914CTL0</accession>
<sequence length="219" mass="24879">MERINDRAGKVDRYQFLAFSVLLIMLTIVVYDRICLNRQFQVLIYAGMGIAGTIALCCLLSMNIHMSGKSMEILYFWKITFLVLVWLGFEGAIFIFTIYWCITAENFSDALSILIYELVGVVFCAVVGLWYSIVNSEWILDDGNINKSDDHCFYTSTSMNQLLDYVGQNAENEKTQGNLFNNGFFGSIQFDVAKDAQILKTTLVEVHEESPQNDSTSDK</sequence>
<keyword evidence="2" id="KW-1185">Reference proteome</keyword>
<evidence type="ECO:0000313" key="2">
    <source>
        <dbReference type="Proteomes" id="UP000887540"/>
    </source>
</evidence>
<feature type="transmembrane region" description="Helical" evidence="1">
    <location>
        <begin position="76"/>
        <end position="102"/>
    </location>
</feature>
<evidence type="ECO:0000256" key="1">
    <source>
        <dbReference type="SAM" id="Phobius"/>
    </source>
</evidence>
<proteinExistence type="predicted"/>
<keyword evidence="1" id="KW-0472">Membrane</keyword>
<name>A0A914CTL0_9BILA</name>
<protein>
    <submittedName>
        <fullName evidence="3">Uncharacterized protein</fullName>
    </submittedName>
</protein>
<feature type="transmembrane region" description="Helical" evidence="1">
    <location>
        <begin position="114"/>
        <end position="133"/>
    </location>
</feature>
<organism evidence="2 3">
    <name type="scientific">Acrobeloides nanus</name>
    <dbReference type="NCBI Taxonomy" id="290746"/>
    <lineage>
        <taxon>Eukaryota</taxon>
        <taxon>Metazoa</taxon>
        <taxon>Ecdysozoa</taxon>
        <taxon>Nematoda</taxon>
        <taxon>Chromadorea</taxon>
        <taxon>Rhabditida</taxon>
        <taxon>Tylenchina</taxon>
        <taxon>Cephalobomorpha</taxon>
        <taxon>Cephaloboidea</taxon>
        <taxon>Cephalobidae</taxon>
        <taxon>Acrobeloides</taxon>
    </lineage>
</organism>
<dbReference type="WBParaSite" id="ACRNAN_scaffold14494.g28939.t1">
    <property type="protein sequence ID" value="ACRNAN_scaffold14494.g28939.t1"/>
    <property type="gene ID" value="ACRNAN_scaffold14494.g28939"/>
</dbReference>
<keyword evidence="1" id="KW-1133">Transmembrane helix</keyword>
<feature type="transmembrane region" description="Helical" evidence="1">
    <location>
        <begin position="43"/>
        <end position="64"/>
    </location>
</feature>
<dbReference type="Proteomes" id="UP000887540">
    <property type="component" value="Unplaced"/>
</dbReference>
<dbReference type="AlphaFoldDB" id="A0A914CTL0"/>
<feature type="transmembrane region" description="Helical" evidence="1">
    <location>
        <begin position="14"/>
        <end position="31"/>
    </location>
</feature>
<evidence type="ECO:0000313" key="3">
    <source>
        <dbReference type="WBParaSite" id="ACRNAN_scaffold14494.g28939.t1"/>
    </source>
</evidence>